<reference evidence="1" key="2">
    <citation type="journal article" date="2015" name="Data Brief">
        <title>Shoot transcriptome of the giant reed, Arundo donax.</title>
        <authorList>
            <person name="Barrero R.A."/>
            <person name="Guerrero F.D."/>
            <person name="Moolhuijzen P."/>
            <person name="Goolsby J.A."/>
            <person name="Tidwell J."/>
            <person name="Bellgard S.E."/>
            <person name="Bellgard M.I."/>
        </authorList>
    </citation>
    <scope>NUCLEOTIDE SEQUENCE</scope>
    <source>
        <tissue evidence="1">Shoot tissue taken approximately 20 cm above the soil surface</tissue>
    </source>
</reference>
<evidence type="ECO:0000313" key="1">
    <source>
        <dbReference type="EMBL" id="JAD96462.1"/>
    </source>
</evidence>
<accession>A0A0A9EK82</accession>
<name>A0A0A9EK82_ARUDO</name>
<sequence length="50" mass="6048">MSYVWCELMYQYHDLKLLRCCSELCLLFVHVFHCQARMSDFCSLELNIIV</sequence>
<dbReference type="EMBL" id="GBRH01201433">
    <property type="protein sequence ID" value="JAD96462.1"/>
    <property type="molecule type" value="Transcribed_RNA"/>
</dbReference>
<organism evidence="1">
    <name type="scientific">Arundo donax</name>
    <name type="common">Giant reed</name>
    <name type="synonym">Donax arundinaceus</name>
    <dbReference type="NCBI Taxonomy" id="35708"/>
    <lineage>
        <taxon>Eukaryota</taxon>
        <taxon>Viridiplantae</taxon>
        <taxon>Streptophyta</taxon>
        <taxon>Embryophyta</taxon>
        <taxon>Tracheophyta</taxon>
        <taxon>Spermatophyta</taxon>
        <taxon>Magnoliopsida</taxon>
        <taxon>Liliopsida</taxon>
        <taxon>Poales</taxon>
        <taxon>Poaceae</taxon>
        <taxon>PACMAD clade</taxon>
        <taxon>Arundinoideae</taxon>
        <taxon>Arundineae</taxon>
        <taxon>Arundo</taxon>
    </lineage>
</organism>
<reference evidence="1" key="1">
    <citation type="submission" date="2014-09" db="EMBL/GenBank/DDBJ databases">
        <authorList>
            <person name="Magalhaes I.L.F."/>
            <person name="Oliveira U."/>
            <person name="Santos F.R."/>
            <person name="Vidigal T.H.D.A."/>
            <person name="Brescovit A.D."/>
            <person name="Santos A.J."/>
        </authorList>
    </citation>
    <scope>NUCLEOTIDE SEQUENCE</scope>
    <source>
        <tissue evidence="1">Shoot tissue taken approximately 20 cm above the soil surface</tissue>
    </source>
</reference>
<proteinExistence type="predicted"/>
<dbReference type="AlphaFoldDB" id="A0A0A9EK82"/>
<protein>
    <submittedName>
        <fullName evidence="1">Uncharacterized protein</fullName>
    </submittedName>
</protein>